<sequence>MNLMNPNPNPGPHAAPPAPGGPASAPWIPAAWVPPSETEQLLHEAALRGDVRGQLAALAGTELYIPAPRAEVDADPDTVMWRRHVDPAGFVCRPLLTRGMLPAWHPDWVFRGVSLRWVAEFSWSDPQVWLGVNVGTPGQLLLPAAPPDLALWQRAYAENDRASANRLVALRHGALHGPLAYGLACGVHLAIGNAVPWNEVGTVYREYVDEREQLRDSWGITDHEGWRRQLDFLLDAANSPPEPDFALRAREQLAAAIGELPSADLWRETAAGHAQDLGADASSVKGIEDLVRRIMRYEARFRADGLLPPDGRVRTTVAYDYGRAVNLARWGLSARFCGPADAEAAIVYAGALSKSAYRSWEEFSAGYALGRVLRFDEEEYGPFYEQNVLAHRLLTESEGSPWRHIPWR</sequence>
<feature type="domain" description="DUF1266" evidence="2">
    <location>
        <begin position="213"/>
        <end position="407"/>
    </location>
</feature>
<evidence type="ECO:0000313" key="3">
    <source>
        <dbReference type="EMBL" id="GGS41177.1"/>
    </source>
</evidence>
<organism evidence="3 4">
    <name type="scientific">Streptomyces badius</name>
    <dbReference type="NCBI Taxonomy" id="1941"/>
    <lineage>
        <taxon>Bacteria</taxon>
        <taxon>Bacillati</taxon>
        <taxon>Actinomycetota</taxon>
        <taxon>Actinomycetes</taxon>
        <taxon>Kitasatosporales</taxon>
        <taxon>Streptomycetaceae</taxon>
        <taxon>Streptomyces</taxon>
    </lineage>
</organism>
<comment type="caution">
    <text evidence="3">The sequence shown here is derived from an EMBL/GenBank/DDBJ whole genome shotgun (WGS) entry which is preliminary data.</text>
</comment>
<keyword evidence="4" id="KW-1185">Reference proteome</keyword>
<proteinExistence type="predicted"/>
<evidence type="ECO:0000256" key="1">
    <source>
        <dbReference type="SAM" id="MobiDB-lite"/>
    </source>
</evidence>
<dbReference type="EMBL" id="BMSZ01000003">
    <property type="protein sequence ID" value="GGS41177.1"/>
    <property type="molecule type" value="Genomic_DNA"/>
</dbReference>
<gene>
    <name evidence="3" type="ORF">GCM10010253_13790</name>
</gene>
<dbReference type="InterPro" id="IPR009677">
    <property type="entry name" value="DUF1266"/>
</dbReference>
<feature type="compositionally biased region" description="Pro residues" evidence="1">
    <location>
        <begin position="7"/>
        <end position="20"/>
    </location>
</feature>
<protein>
    <recommendedName>
        <fullName evidence="2">DUF1266 domain-containing protein</fullName>
    </recommendedName>
</protein>
<feature type="region of interest" description="Disordered" evidence="1">
    <location>
        <begin position="1"/>
        <end position="27"/>
    </location>
</feature>
<reference evidence="4" key="1">
    <citation type="journal article" date="2019" name="Int. J. Syst. Evol. Microbiol.">
        <title>The Global Catalogue of Microorganisms (GCM) 10K type strain sequencing project: providing services to taxonomists for standard genome sequencing and annotation.</title>
        <authorList>
            <consortium name="The Broad Institute Genomics Platform"/>
            <consortium name="The Broad Institute Genome Sequencing Center for Infectious Disease"/>
            <person name="Wu L."/>
            <person name="Ma J."/>
        </authorList>
    </citation>
    <scope>NUCLEOTIDE SEQUENCE [LARGE SCALE GENOMIC DNA]</scope>
    <source>
        <strain evidence="4">JCM 4350</strain>
    </source>
</reference>
<evidence type="ECO:0000313" key="4">
    <source>
        <dbReference type="Proteomes" id="UP000659767"/>
    </source>
</evidence>
<name>A0ABQ2SV99_STRBA</name>
<dbReference type="Pfam" id="PF06889">
    <property type="entry name" value="DUF1266"/>
    <property type="match status" value="1"/>
</dbReference>
<dbReference type="RefSeq" id="WP_234427765.1">
    <property type="nucleotide sequence ID" value="NZ_BMSZ01000003.1"/>
</dbReference>
<dbReference type="Proteomes" id="UP000659767">
    <property type="component" value="Unassembled WGS sequence"/>
</dbReference>
<accession>A0ABQ2SV99</accession>
<evidence type="ECO:0000259" key="2">
    <source>
        <dbReference type="Pfam" id="PF06889"/>
    </source>
</evidence>